<dbReference type="PANTHER" id="PTHR19848:SF8">
    <property type="entry name" value="F-BOX AND WD REPEAT DOMAIN CONTAINING 7"/>
    <property type="match status" value="1"/>
</dbReference>
<dbReference type="InterPro" id="IPR001680">
    <property type="entry name" value="WD40_rpt"/>
</dbReference>
<feature type="repeat" description="WD" evidence="3">
    <location>
        <begin position="107"/>
        <end position="148"/>
    </location>
</feature>
<evidence type="ECO:0000256" key="2">
    <source>
        <dbReference type="ARBA" id="ARBA00022737"/>
    </source>
</evidence>
<gene>
    <name evidence="5" type="ORF">PPACK8108_LOCUS3692</name>
</gene>
<dbReference type="InterPro" id="IPR020472">
    <property type="entry name" value="WD40_PAC1"/>
</dbReference>
<dbReference type="Gene3D" id="2.130.10.10">
    <property type="entry name" value="YVTN repeat-like/Quinoprotein amine dehydrogenase"/>
    <property type="match status" value="1"/>
</dbReference>
<dbReference type="PRINTS" id="PR00320">
    <property type="entry name" value="GPROTEINBRPT"/>
</dbReference>
<evidence type="ECO:0000313" key="5">
    <source>
        <dbReference type="EMBL" id="CAH7669122.1"/>
    </source>
</evidence>
<dbReference type="Pfam" id="PF25175">
    <property type="entry name" value="Beta-prop_WDR5"/>
    <property type="match status" value="1"/>
</dbReference>
<dbReference type="InterPro" id="IPR036322">
    <property type="entry name" value="WD40_repeat_dom_sf"/>
</dbReference>
<dbReference type="PROSITE" id="PS50294">
    <property type="entry name" value="WD_REPEATS_REGION"/>
    <property type="match status" value="5"/>
</dbReference>
<protein>
    <submittedName>
        <fullName evidence="5">WD40-repeat-containing domain protein</fullName>
    </submittedName>
</protein>
<proteinExistence type="predicted"/>
<dbReference type="SMART" id="SM00320">
    <property type="entry name" value="WD40"/>
    <property type="match status" value="7"/>
</dbReference>
<evidence type="ECO:0000259" key="4">
    <source>
        <dbReference type="Pfam" id="PF25175"/>
    </source>
</evidence>
<dbReference type="GO" id="GO:0035097">
    <property type="term" value="C:histone methyltransferase complex"/>
    <property type="evidence" value="ECO:0007669"/>
    <property type="project" value="UniProtKB-ARBA"/>
</dbReference>
<dbReference type="InterPro" id="IPR019775">
    <property type="entry name" value="WD40_repeat_CS"/>
</dbReference>
<sequence length="411" mass="45853">MVYGNINYLPSALKILIGTPLKRTEHKQKTETEIKLLRTVPIDLRDESNKLTHNLKGHTRSISSLCFSPDGTKLSTASSDGTIIIWSIHLGPTDSYPIHIECVTNFLAHRSAGINDLSWSPDSNYLVSASDDHSVRIFSTSNLRSTPSTTQVDSKNQSGDGQAESQRLRYRELIGHSNCVYCLKFNPIGTVLISGSFDETIKVWDFIGGKLLRTLPGHSEVVSCLDFSRDGSVIVSGSFDGLIRLWDATSGQCLKTLVISKDTNSPVTFVSFTPNSNHLITCSLDSIVRLWDFKTREGTVVKSFTGHSHKKYSIPARVLLLNFESLMPNEIKRIAESREDRRGEEVLITGSEDGTVWVWHLQTRQSILKFKSHQDFLIGLCVHPKNSRIIVTIGGVDKDSSINVFDLYQKQ</sequence>
<feature type="repeat" description="WD" evidence="3">
    <location>
        <begin position="260"/>
        <end position="301"/>
    </location>
</feature>
<dbReference type="Proteomes" id="UP001153365">
    <property type="component" value="Unassembled WGS sequence"/>
</dbReference>
<feature type="domain" description="WDR5-like beta-propeller" evidence="4">
    <location>
        <begin position="55"/>
        <end position="405"/>
    </location>
</feature>
<dbReference type="PROSITE" id="PS50082">
    <property type="entry name" value="WD_REPEATS_2"/>
    <property type="match status" value="6"/>
</dbReference>
<dbReference type="PROSITE" id="PS00678">
    <property type="entry name" value="WD_REPEATS_1"/>
    <property type="match status" value="2"/>
</dbReference>
<dbReference type="PANTHER" id="PTHR19848">
    <property type="entry name" value="WD40 REPEAT PROTEIN"/>
    <property type="match status" value="1"/>
</dbReference>
<keyword evidence="6" id="KW-1185">Reference proteome</keyword>
<dbReference type="CDD" id="cd00200">
    <property type="entry name" value="WD40"/>
    <property type="match status" value="1"/>
</dbReference>
<dbReference type="InterPro" id="IPR059122">
    <property type="entry name" value="Beta-prop_WDR5-like"/>
</dbReference>
<reference evidence="5" key="1">
    <citation type="submission" date="2022-06" db="EMBL/GenBank/DDBJ databases">
        <authorList>
            <consortium name="SYNGENTA / RWTH Aachen University"/>
        </authorList>
    </citation>
    <scope>NUCLEOTIDE SEQUENCE</scope>
</reference>
<dbReference type="InterPro" id="IPR015943">
    <property type="entry name" value="WD40/YVTN_repeat-like_dom_sf"/>
</dbReference>
<feature type="repeat" description="WD" evidence="3">
    <location>
        <begin position="173"/>
        <end position="214"/>
    </location>
</feature>
<keyword evidence="2" id="KW-0677">Repeat</keyword>
<comment type="caution">
    <text evidence="5">The sequence shown here is derived from an EMBL/GenBank/DDBJ whole genome shotgun (WGS) entry which is preliminary data.</text>
</comment>
<name>A0AAV0ALR0_PHAPC</name>
<organism evidence="5 6">
    <name type="scientific">Phakopsora pachyrhizi</name>
    <name type="common">Asian soybean rust disease fungus</name>
    <dbReference type="NCBI Taxonomy" id="170000"/>
    <lineage>
        <taxon>Eukaryota</taxon>
        <taxon>Fungi</taxon>
        <taxon>Dikarya</taxon>
        <taxon>Basidiomycota</taxon>
        <taxon>Pucciniomycotina</taxon>
        <taxon>Pucciniomycetes</taxon>
        <taxon>Pucciniales</taxon>
        <taxon>Phakopsoraceae</taxon>
        <taxon>Phakopsora</taxon>
    </lineage>
</organism>
<dbReference type="SUPFAM" id="SSF50978">
    <property type="entry name" value="WD40 repeat-like"/>
    <property type="match status" value="1"/>
</dbReference>
<dbReference type="AlphaFoldDB" id="A0AAV0ALR0"/>
<dbReference type="EMBL" id="CALTRL010000649">
    <property type="protein sequence ID" value="CAH7669122.1"/>
    <property type="molecule type" value="Genomic_DNA"/>
</dbReference>
<evidence type="ECO:0000313" key="6">
    <source>
        <dbReference type="Proteomes" id="UP001153365"/>
    </source>
</evidence>
<dbReference type="FunFam" id="2.130.10.10:FF:000228">
    <property type="entry name" value="COMPASS-like H3K4 histone methylase component WDR5A"/>
    <property type="match status" value="1"/>
</dbReference>
<feature type="repeat" description="WD" evidence="3">
    <location>
        <begin position="347"/>
        <end position="369"/>
    </location>
</feature>
<feature type="repeat" description="WD" evidence="3">
    <location>
        <begin position="215"/>
        <end position="256"/>
    </location>
</feature>
<keyword evidence="1 3" id="KW-0853">WD repeat</keyword>
<evidence type="ECO:0000256" key="1">
    <source>
        <dbReference type="ARBA" id="ARBA00022574"/>
    </source>
</evidence>
<evidence type="ECO:0000256" key="3">
    <source>
        <dbReference type="PROSITE-ProRule" id="PRU00221"/>
    </source>
</evidence>
<accession>A0AAV0ALR0</accession>
<feature type="repeat" description="WD" evidence="3">
    <location>
        <begin position="55"/>
        <end position="88"/>
    </location>
</feature>